<evidence type="ECO:0000313" key="2">
    <source>
        <dbReference type="EMBL" id="OAD80874.1"/>
    </source>
</evidence>
<feature type="compositionally biased region" description="Polar residues" evidence="1">
    <location>
        <begin position="97"/>
        <end position="125"/>
    </location>
</feature>
<dbReference type="AlphaFoldDB" id="A0A167R580"/>
<sequence length="203" mass="23370">MNQIRISFMLHDLNLYSINAYFTEQKLVLMLRGNVGKMNYVHCRRGMLLAWGTMISNEYNEKEKVLCVEETENKSEIFPVHRKIFLLPPRAQNHITKPLTSASHNQDDTSQQTAGQTYRADQSSGTRHHDMVTSSNLSLELVSPKLSMISLSELTSVNKISSYKQPMFKMVNILVEDITEQQASKTYYCSYSFSQKSIIILYK</sequence>
<proteinExistence type="predicted"/>
<gene>
    <name evidence="2" type="ORF">PHYBLDRAFT_61920</name>
</gene>
<dbReference type="InParanoid" id="A0A167R580"/>
<dbReference type="Proteomes" id="UP000077315">
    <property type="component" value="Unassembled WGS sequence"/>
</dbReference>
<accession>A0A167R580</accession>
<evidence type="ECO:0000313" key="3">
    <source>
        <dbReference type="Proteomes" id="UP000077315"/>
    </source>
</evidence>
<feature type="region of interest" description="Disordered" evidence="1">
    <location>
        <begin position="97"/>
        <end position="129"/>
    </location>
</feature>
<protein>
    <submittedName>
        <fullName evidence="2">Uncharacterized protein</fullName>
    </submittedName>
</protein>
<evidence type="ECO:0000256" key="1">
    <source>
        <dbReference type="SAM" id="MobiDB-lite"/>
    </source>
</evidence>
<name>A0A167R580_PHYB8</name>
<reference evidence="3" key="1">
    <citation type="submission" date="2015-06" db="EMBL/GenBank/DDBJ databases">
        <title>Expansion of signal transduction pathways in fungi by whole-genome duplication.</title>
        <authorList>
            <consortium name="DOE Joint Genome Institute"/>
            <person name="Corrochano L.M."/>
            <person name="Kuo A."/>
            <person name="Marcet-Houben M."/>
            <person name="Polaino S."/>
            <person name="Salamov A."/>
            <person name="Villalobos J.M."/>
            <person name="Alvarez M.I."/>
            <person name="Avalos J."/>
            <person name="Benito E.P."/>
            <person name="Benoit I."/>
            <person name="Burger G."/>
            <person name="Camino L.P."/>
            <person name="Canovas D."/>
            <person name="Cerda-Olmedo E."/>
            <person name="Cheng J.-F."/>
            <person name="Dominguez A."/>
            <person name="Elias M."/>
            <person name="Eslava A.P."/>
            <person name="Glaser F."/>
            <person name="Grimwood J."/>
            <person name="Gutierrez G."/>
            <person name="Heitman J."/>
            <person name="Henrissat B."/>
            <person name="Iturriaga E.A."/>
            <person name="Lang B.F."/>
            <person name="Lavin J.L."/>
            <person name="Lee S."/>
            <person name="Li W."/>
            <person name="Lindquist E."/>
            <person name="Lopez-Garcia S."/>
            <person name="Luque E.M."/>
            <person name="Marcos A.T."/>
            <person name="Martin J."/>
            <person name="McCluskey K."/>
            <person name="Medina H.R."/>
            <person name="Miralles-Duran A."/>
            <person name="Miyazaki A."/>
            <person name="Munoz-Torres E."/>
            <person name="Oguiza J.A."/>
            <person name="Ohm R."/>
            <person name="Olmedo M."/>
            <person name="Orejas M."/>
            <person name="Ortiz-Castellanos L."/>
            <person name="Pisabarro A.G."/>
            <person name="Rodriguez-Romero J."/>
            <person name="Ruiz-Herrera J."/>
            <person name="Ruiz-Vazquez R."/>
            <person name="Sanz C."/>
            <person name="Schackwitz W."/>
            <person name="Schmutz J."/>
            <person name="Shahriari M."/>
            <person name="Shelest E."/>
            <person name="Silva-Franco F."/>
            <person name="Soanes D."/>
            <person name="Syed K."/>
            <person name="Tagua V.G."/>
            <person name="Talbot N.J."/>
            <person name="Thon M."/>
            <person name="De vries R.P."/>
            <person name="Wiebenga A."/>
            <person name="Yadav J.S."/>
            <person name="Braun E.L."/>
            <person name="Baker S."/>
            <person name="Garre V."/>
            <person name="Horwitz B."/>
            <person name="Torres-Martinez S."/>
            <person name="Idnurm A."/>
            <person name="Herrera-Estrella A."/>
            <person name="Gabaldon T."/>
            <person name="Grigoriev I.V."/>
        </authorList>
    </citation>
    <scope>NUCLEOTIDE SEQUENCE [LARGE SCALE GENOMIC DNA]</scope>
    <source>
        <strain evidence="3">NRRL 1555(-)</strain>
    </source>
</reference>
<dbReference type="VEuPathDB" id="FungiDB:PHYBLDRAFT_61920"/>
<dbReference type="GeneID" id="29001780"/>
<organism evidence="2 3">
    <name type="scientific">Phycomyces blakesleeanus (strain ATCC 8743b / DSM 1359 / FGSC 10004 / NBRC 33097 / NRRL 1555)</name>
    <dbReference type="NCBI Taxonomy" id="763407"/>
    <lineage>
        <taxon>Eukaryota</taxon>
        <taxon>Fungi</taxon>
        <taxon>Fungi incertae sedis</taxon>
        <taxon>Mucoromycota</taxon>
        <taxon>Mucoromycotina</taxon>
        <taxon>Mucoromycetes</taxon>
        <taxon>Mucorales</taxon>
        <taxon>Phycomycetaceae</taxon>
        <taxon>Phycomyces</taxon>
    </lineage>
</organism>
<dbReference type="RefSeq" id="XP_018298914.1">
    <property type="nucleotide sequence ID" value="XM_018440874.1"/>
</dbReference>
<dbReference type="EMBL" id="KV440971">
    <property type="protein sequence ID" value="OAD80874.1"/>
    <property type="molecule type" value="Genomic_DNA"/>
</dbReference>
<keyword evidence="3" id="KW-1185">Reference proteome</keyword>